<feature type="region of interest" description="Disordered" evidence="8">
    <location>
        <begin position="299"/>
        <end position="320"/>
    </location>
</feature>
<feature type="compositionally biased region" description="Basic and acidic residues" evidence="8">
    <location>
        <begin position="299"/>
        <end position="310"/>
    </location>
</feature>
<dbReference type="Gene3D" id="1.10.8.60">
    <property type="match status" value="1"/>
</dbReference>
<gene>
    <name evidence="10" type="ORF">QVD17_27218</name>
</gene>
<dbReference type="GO" id="GO:0016887">
    <property type="term" value="F:ATP hydrolysis activity"/>
    <property type="evidence" value="ECO:0007669"/>
    <property type="project" value="InterPro"/>
</dbReference>
<dbReference type="PROSITE" id="PS51805">
    <property type="entry name" value="EPHD"/>
    <property type="match status" value="1"/>
</dbReference>
<dbReference type="InterPro" id="IPR045199">
    <property type="entry name" value="ATAD2-like"/>
</dbReference>
<feature type="domain" description="PHD-type" evidence="9">
    <location>
        <begin position="367"/>
        <end position="479"/>
    </location>
</feature>
<dbReference type="InterPro" id="IPR027417">
    <property type="entry name" value="P-loop_NTPase"/>
</dbReference>
<dbReference type="PROSITE" id="PS00674">
    <property type="entry name" value="AAA"/>
    <property type="match status" value="1"/>
</dbReference>
<evidence type="ECO:0000256" key="6">
    <source>
        <dbReference type="ARBA" id="ARBA00022840"/>
    </source>
</evidence>
<dbReference type="SMART" id="SM00382">
    <property type="entry name" value="AAA"/>
    <property type="match status" value="1"/>
</dbReference>
<dbReference type="GO" id="GO:0003682">
    <property type="term" value="F:chromatin binding"/>
    <property type="evidence" value="ECO:0007669"/>
    <property type="project" value="TreeGrafter"/>
</dbReference>
<feature type="compositionally biased region" description="Polar residues" evidence="8">
    <location>
        <begin position="1466"/>
        <end position="1486"/>
    </location>
</feature>
<dbReference type="GO" id="GO:0006334">
    <property type="term" value="P:nucleosome assembly"/>
    <property type="evidence" value="ECO:0007669"/>
    <property type="project" value="TreeGrafter"/>
</dbReference>
<keyword evidence="7" id="KW-0103">Bromodomain</keyword>
<dbReference type="FunFam" id="3.30.40.10:FF:000739">
    <property type="entry name" value="P-loop containing nucleoside triphosphate hydrolases superfamily protein"/>
    <property type="match status" value="1"/>
</dbReference>
<dbReference type="SUPFAM" id="SSF52540">
    <property type="entry name" value="P-loop containing nucleoside triphosphate hydrolases"/>
    <property type="match status" value="1"/>
</dbReference>
<proteinExistence type="inferred from homology"/>
<evidence type="ECO:0000313" key="10">
    <source>
        <dbReference type="EMBL" id="KAK1418079.1"/>
    </source>
</evidence>
<feature type="region of interest" description="Disordered" evidence="8">
    <location>
        <begin position="71"/>
        <end position="115"/>
    </location>
</feature>
<dbReference type="EMBL" id="JAUHHV010000007">
    <property type="protein sequence ID" value="KAK1418079.1"/>
    <property type="molecule type" value="Genomic_DNA"/>
</dbReference>
<evidence type="ECO:0000256" key="4">
    <source>
        <dbReference type="ARBA" id="ARBA00022771"/>
    </source>
</evidence>
<evidence type="ECO:0000256" key="7">
    <source>
        <dbReference type="ARBA" id="ARBA00023117"/>
    </source>
</evidence>
<keyword evidence="2" id="KW-0479">Metal-binding</keyword>
<dbReference type="Gene3D" id="3.40.50.300">
    <property type="entry name" value="P-loop containing nucleotide triphosphate hydrolases"/>
    <property type="match status" value="1"/>
</dbReference>
<dbReference type="Proteomes" id="UP001229421">
    <property type="component" value="Unassembled WGS sequence"/>
</dbReference>
<dbReference type="Gene3D" id="3.30.40.10">
    <property type="entry name" value="Zinc/RING finger domain, C3HC4 (zinc finger)"/>
    <property type="match status" value="1"/>
</dbReference>
<organism evidence="10 11">
    <name type="scientific">Tagetes erecta</name>
    <name type="common">African marigold</name>
    <dbReference type="NCBI Taxonomy" id="13708"/>
    <lineage>
        <taxon>Eukaryota</taxon>
        <taxon>Viridiplantae</taxon>
        <taxon>Streptophyta</taxon>
        <taxon>Embryophyta</taxon>
        <taxon>Tracheophyta</taxon>
        <taxon>Spermatophyta</taxon>
        <taxon>Magnoliopsida</taxon>
        <taxon>eudicotyledons</taxon>
        <taxon>Gunneridae</taxon>
        <taxon>Pentapetalae</taxon>
        <taxon>asterids</taxon>
        <taxon>campanulids</taxon>
        <taxon>Asterales</taxon>
        <taxon>Asteraceae</taxon>
        <taxon>Asteroideae</taxon>
        <taxon>Heliantheae alliance</taxon>
        <taxon>Tageteae</taxon>
        <taxon>Tagetes</taxon>
    </lineage>
</organism>
<dbReference type="InterPro" id="IPR013083">
    <property type="entry name" value="Znf_RING/FYVE/PHD"/>
</dbReference>
<dbReference type="Pfam" id="PF17862">
    <property type="entry name" value="AAA_lid_3"/>
    <property type="match status" value="1"/>
</dbReference>
<dbReference type="GO" id="GO:0006337">
    <property type="term" value="P:nucleosome disassembly"/>
    <property type="evidence" value="ECO:0007669"/>
    <property type="project" value="TreeGrafter"/>
</dbReference>
<dbReference type="PANTHER" id="PTHR23069">
    <property type="entry name" value="AAA DOMAIN-CONTAINING"/>
    <property type="match status" value="1"/>
</dbReference>
<dbReference type="GO" id="GO:0045815">
    <property type="term" value="P:transcription initiation-coupled chromatin remodeling"/>
    <property type="evidence" value="ECO:0007669"/>
    <property type="project" value="TreeGrafter"/>
</dbReference>
<dbReference type="GO" id="GO:0042393">
    <property type="term" value="F:histone binding"/>
    <property type="evidence" value="ECO:0007669"/>
    <property type="project" value="TreeGrafter"/>
</dbReference>
<feature type="region of interest" description="Disordered" evidence="8">
    <location>
        <begin position="1509"/>
        <end position="1528"/>
    </location>
</feature>
<evidence type="ECO:0000313" key="11">
    <source>
        <dbReference type="Proteomes" id="UP001229421"/>
    </source>
</evidence>
<evidence type="ECO:0000256" key="5">
    <source>
        <dbReference type="ARBA" id="ARBA00022833"/>
    </source>
</evidence>
<keyword evidence="3" id="KW-0547">Nucleotide-binding</keyword>
<dbReference type="FunFam" id="3.40.50.300:FF:000061">
    <property type="entry name" value="ATPase family, AAA domain-containing 2"/>
    <property type="match status" value="1"/>
</dbReference>
<dbReference type="GO" id="GO:0008270">
    <property type="term" value="F:zinc ion binding"/>
    <property type="evidence" value="ECO:0007669"/>
    <property type="project" value="UniProtKB-KW"/>
</dbReference>
<keyword evidence="4" id="KW-0863">Zinc-finger</keyword>
<feature type="region of interest" description="Disordered" evidence="8">
    <location>
        <begin position="1466"/>
        <end position="1495"/>
    </location>
</feature>
<comment type="caution">
    <text evidence="10">The sequence shown here is derived from an EMBL/GenBank/DDBJ whole genome shotgun (WGS) entry which is preliminary data.</text>
</comment>
<dbReference type="Pfam" id="PF00004">
    <property type="entry name" value="AAA"/>
    <property type="match status" value="1"/>
</dbReference>
<comment type="similarity">
    <text evidence="1">Belongs to the AAA ATPase family.</text>
</comment>
<dbReference type="InterPro" id="IPR003959">
    <property type="entry name" value="ATPase_AAA_core"/>
</dbReference>
<dbReference type="Pfam" id="PF13771">
    <property type="entry name" value="zf-HC5HC2H"/>
    <property type="match status" value="1"/>
</dbReference>
<dbReference type="GO" id="GO:0005634">
    <property type="term" value="C:nucleus"/>
    <property type="evidence" value="ECO:0007669"/>
    <property type="project" value="TreeGrafter"/>
</dbReference>
<keyword evidence="11" id="KW-1185">Reference proteome</keyword>
<name>A0AAD8K8S2_TARER</name>
<dbReference type="InterPro" id="IPR003960">
    <property type="entry name" value="ATPase_AAA_CS"/>
</dbReference>
<feature type="compositionally biased region" description="Basic and acidic residues" evidence="8">
    <location>
        <begin position="86"/>
        <end position="99"/>
    </location>
</feature>
<evidence type="ECO:0000256" key="3">
    <source>
        <dbReference type="ARBA" id="ARBA00022741"/>
    </source>
</evidence>
<keyword evidence="6" id="KW-0067">ATP-binding</keyword>
<evidence type="ECO:0000256" key="2">
    <source>
        <dbReference type="ARBA" id="ARBA00022723"/>
    </source>
</evidence>
<dbReference type="InterPro" id="IPR041569">
    <property type="entry name" value="AAA_lid_3"/>
</dbReference>
<evidence type="ECO:0000259" key="9">
    <source>
        <dbReference type="PROSITE" id="PS51805"/>
    </source>
</evidence>
<protein>
    <recommendedName>
        <fullName evidence="9">PHD-type domain-containing protein</fullName>
    </recommendedName>
</protein>
<reference evidence="10" key="1">
    <citation type="journal article" date="2023" name="bioRxiv">
        <title>Improved chromosome-level genome assembly for marigold (Tagetes erecta).</title>
        <authorList>
            <person name="Jiang F."/>
            <person name="Yuan L."/>
            <person name="Wang S."/>
            <person name="Wang H."/>
            <person name="Xu D."/>
            <person name="Wang A."/>
            <person name="Fan W."/>
        </authorList>
    </citation>
    <scope>NUCLEOTIDE SEQUENCE</scope>
    <source>
        <strain evidence="10">WSJ</strain>
        <tissue evidence="10">Leaf</tissue>
    </source>
</reference>
<dbReference type="FunFam" id="1.10.8.60:FF:000084">
    <property type="entry name" value="p-loop containing nucleoside triphosphate hydrolase superfamily protein"/>
    <property type="match status" value="1"/>
</dbReference>
<dbReference type="PANTHER" id="PTHR23069:SF7">
    <property type="entry name" value="P-LOOP CONTAINING NUCLEOSIDE TRIPHOSPHATE HYDROLASES SUPERFAMILY PROTEIN"/>
    <property type="match status" value="1"/>
</dbReference>
<accession>A0AAD8K8S2</accession>
<sequence length="1714" mass="189889">MRLYRSGILAKRRRNQRVIRAKQKRKSLDAICETVYAENRVKIESPKVSEVNGDESLEVRRSSRVRRAPLVLDASPAPPKKRRKIREQGGGRDSVRLKTESPSSTSLGLEEEETGEWKSRLRARGKKVTFGTENSSPRSKKKLFDCSNGDTEQLDVVGSRFGEKKGGLDGKTLMVVQSKRPGRIKASNVVSNGEISLENSGKDGEDTADQQVVKDDNKVILLEDGVTDNGAVDELLEQGKAILNSFDSEDIVTNTVQSVEQSRPVVQAELGEKENHSSHPDVTLLNGNHVVDCTSNADHMHGENSKKIGENKYSPAHRQHKPRIKKGRWCGLCGGGTDGKPPKKLVHNGAGSDNEAYSGSSSAEEPTYDIWDGFGDEPGWLGQLLGPINDRFGIAGIWVHQHCAVWSPEVYFAGLGCLKNVRSALFRGKVLKCSRCGRRGATIGCRVDRCPRTYHLPCARAVGCIFDHRKFLIACADHRHLFQPHGNKYLERLKKIKAKKMKLELRKQSNDAWRKDHEAEEKWLENCGEDEEFLKRESKRLHRDLSRITPVYIGGPSSENQMQFQGWESVGGLQDVIQSLKEVVILPLLYPEFFNNIGLTPPRGVLLHGYPGTGKTLVVRSLIGSCARGDKRIAYFARKGADCLGKYVGDAERQLRLLFQVAEKSQPSVIFFDEIDGLAPSRTRQQDQTHNSVVSTLLALLDGLKSRGSVIVIGATNRPDAIDPALRRPGRFDREIYFPLPSVKDREAILSLHTQKWPTPVNGSLLKLIARKTVGFAGADLQALCTQTAIIALKRGCNWEKLLKSAEEKGCVGKRPVLPTFVVQERDWLEALSKAPPPCSRREAGMAANDIVSSPLPAHLFPCMLQSFSRLLVSLYLDERVCLPPSLSKAAATIKTVIVSALDTKKENSDCWWSRVQDLLKEADVASDVESNLLQANVLVGNGTFSGLDDVNEDIDGSQVPNGFLQNSLYGVSRSLRRKPGFCLLISGSPRSGQRHLASCVLHSFVGNVVLHKVDLATMLHEGAGDMVQGLTQILVKCASVGSCMIFMPRIDLWALDTCHQVTVEEKESCSKSLMHSNNMEQSRDQIVRASDLWSSFVEQAESIFISASLTILATTEVPSELLSPRIKDFFGGNKQNLSLSNHTGSSIPRFSIHVDGNFNRDMVIASSATKLSNDVARYFVELIHHKSHIHESSFKAGEPFDVNTPHLNPDSESAIEYRSKSQTSFPLNKKEEKGKSSLLLAISTFGYQILQYSHFAELCWVTSKLKEGPSAEIDEPLKVWPFNSCIIRPSIVKSKEKYGLVHGLIAVGLSAYRGLYSSLREVTADVRNVLEILTSQINTKVESGKDKYQFVRLLSQVAYLDDMVNNWAYTLQSLEATQPTEAVAKLDEIALVQGDDCTDKPSHSEPTKEVTERLENDQHPEHAASIADESNQLLQTQGSSFFKDQIDNPIESELNGAVLERSELKSNQLLPTQGSSSFKDQTENPSEIEPNGVLLERSELKSNRLLQTQGSSSFKDQTDTSSENDPNTIVLERSKLKSMEHCNGFVTEEPVPTDRVSRSSRGVCSFRFCAKCLYNLKGVMHRIIISQWDRKSSSLTTEDVDDLLTSLSLNLYTTVREFCQSGSQDDIRKGRSCECEVSGDKGLECGCHSEESCSTSSTRGHGIVSELIYRNGVVSAVLDNPEIGTDVRFDCKFQTLCLCSLIEYIVTTKQPSG</sequence>
<dbReference type="InterPro" id="IPR034732">
    <property type="entry name" value="EPHD"/>
</dbReference>
<evidence type="ECO:0000256" key="1">
    <source>
        <dbReference type="ARBA" id="ARBA00006914"/>
    </source>
</evidence>
<dbReference type="GO" id="GO:0005524">
    <property type="term" value="F:ATP binding"/>
    <property type="evidence" value="ECO:0007669"/>
    <property type="project" value="UniProtKB-KW"/>
</dbReference>
<keyword evidence="5" id="KW-0862">Zinc</keyword>
<evidence type="ECO:0000256" key="8">
    <source>
        <dbReference type="SAM" id="MobiDB-lite"/>
    </source>
</evidence>
<dbReference type="InterPro" id="IPR003593">
    <property type="entry name" value="AAA+_ATPase"/>
</dbReference>